<evidence type="ECO:0000313" key="11">
    <source>
        <dbReference type="EMBL" id="RCX04668.1"/>
    </source>
</evidence>
<comment type="catalytic activity">
    <reaction evidence="9">
        <text>[ThiI sulfur-carrier protein]-S-sulfanyl-L-cysteine + a uridine in tRNA + 2 reduced [2Fe-2S]-[ferredoxin] + ATP + H(+) = [ThiI sulfur-carrier protein]-L-cysteine + a 4-thiouridine in tRNA + 2 oxidized [2Fe-2S]-[ferredoxin] + AMP + diphosphate</text>
        <dbReference type="Rhea" id="RHEA:24176"/>
        <dbReference type="Rhea" id="RHEA-COMP:10000"/>
        <dbReference type="Rhea" id="RHEA-COMP:10001"/>
        <dbReference type="Rhea" id="RHEA-COMP:13337"/>
        <dbReference type="Rhea" id="RHEA-COMP:13338"/>
        <dbReference type="Rhea" id="RHEA-COMP:13339"/>
        <dbReference type="Rhea" id="RHEA-COMP:13340"/>
        <dbReference type="ChEBI" id="CHEBI:15378"/>
        <dbReference type="ChEBI" id="CHEBI:29950"/>
        <dbReference type="ChEBI" id="CHEBI:30616"/>
        <dbReference type="ChEBI" id="CHEBI:33019"/>
        <dbReference type="ChEBI" id="CHEBI:33737"/>
        <dbReference type="ChEBI" id="CHEBI:33738"/>
        <dbReference type="ChEBI" id="CHEBI:61963"/>
        <dbReference type="ChEBI" id="CHEBI:65315"/>
        <dbReference type="ChEBI" id="CHEBI:136798"/>
        <dbReference type="ChEBI" id="CHEBI:456215"/>
        <dbReference type="EC" id="2.8.1.4"/>
    </reaction>
</comment>
<protein>
    <recommendedName>
        <fullName evidence="9">Probable tRNA sulfurtransferase</fullName>
        <ecNumber evidence="9">2.8.1.4</ecNumber>
    </recommendedName>
    <alternativeName>
        <fullName evidence="9">Sulfur carrier protein ThiS sulfurtransferase</fullName>
    </alternativeName>
    <alternativeName>
        <fullName evidence="9">Thiamine biosynthesis protein ThiI</fullName>
    </alternativeName>
    <alternativeName>
        <fullName evidence="9">tRNA 4-thiouridine synthase</fullName>
    </alternativeName>
</protein>
<keyword evidence="8 9" id="KW-0784">Thiamine biosynthesis</keyword>
<feature type="binding site" evidence="9">
    <location>
        <begin position="202"/>
        <end position="203"/>
    </location>
    <ligand>
        <name>ATP</name>
        <dbReference type="ChEBI" id="CHEBI:30616"/>
    </ligand>
</feature>
<dbReference type="SUPFAM" id="SSF143437">
    <property type="entry name" value="THUMP domain-like"/>
    <property type="match status" value="1"/>
</dbReference>
<feature type="binding site" evidence="9">
    <location>
        <position position="306"/>
    </location>
    <ligand>
        <name>ATP</name>
        <dbReference type="ChEBI" id="CHEBI:30616"/>
    </ligand>
</feature>
<dbReference type="InterPro" id="IPR054173">
    <property type="entry name" value="ThiI_fer"/>
</dbReference>
<dbReference type="Proteomes" id="UP000253506">
    <property type="component" value="Unassembled WGS sequence"/>
</dbReference>
<dbReference type="EC" id="2.8.1.4" evidence="9"/>
<keyword evidence="4 9" id="KW-0808">Transferase</keyword>
<dbReference type="SUPFAM" id="SSF52821">
    <property type="entry name" value="Rhodanese/Cell cycle control phosphatase"/>
    <property type="match status" value="1"/>
</dbReference>
<comment type="similarity">
    <text evidence="9">Belongs to the ThiI family.</text>
</comment>
<evidence type="ECO:0000256" key="3">
    <source>
        <dbReference type="ARBA" id="ARBA00022555"/>
    </source>
</evidence>
<keyword evidence="5 9" id="KW-0547">Nucleotide-binding</keyword>
<comment type="catalytic activity">
    <reaction evidence="9">
        <text>[ThiS sulfur-carrier protein]-C-terminal Gly-Gly-AMP + S-sulfanyl-L-cysteinyl-[cysteine desulfurase] + AH2 = [ThiS sulfur-carrier protein]-C-terminal-Gly-aminoethanethioate + L-cysteinyl-[cysteine desulfurase] + A + AMP + 2 H(+)</text>
        <dbReference type="Rhea" id="RHEA:43340"/>
        <dbReference type="Rhea" id="RHEA-COMP:12157"/>
        <dbReference type="Rhea" id="RHEA-COMP:12158"/>
        <dbReference type="Rhea" id="RHEA-COMP:12910"/>
        <dbReference type="Rhea" id="RHEA-COMP:19908"/>
        <dbReference type="ChEBI" id="CHEBI:13193"/>
        <dbReference type="ChEBI" id="CHEBI:15378"/>
        <dbReference type="ChEBI" id="CHEBI:17499"/>
        <dbReference type="ChEBI" id="CHEBI:29950"/>
        <dbReference type="ChEBI" id="CHEBI:61963"/>
        <dbReference type="ChEBI" id="CHEBI:90618"/>
        <dbReference type="ChEBI" id="CHEBI:232372"/>
        <dbReference type="ChEBI" id="CHEBI:456215"/>
    </reaction>
</comment>
<proteinExistence type="inferred from homology"/>
<keyword evidence="7 9" id="KW-0694">RNA-binding</keyword>
<keyword evidence="2 9" id="KW-0963">Cytoplasm</keyword>
<dbReference type="Pfam" id="PF02926">
    <property type="entry name" value="THUMP"/>
    <property type="match status" value="1"/>
</dbReference>
<evidence type="ECO:0000256" key="5">
    <source>
        <dbReference type="ARBA" id="ARBA00022741"/>
    </source>
</evidence>
<dbReference type="InterPro" id="IPR003720">
    <property type="entry name" value="tRNA_STrfase"/>
</dbReference>
<dbReference type="InterPro" id="IPR049962">
    <property type="entry name" value="THUMP_ThiI"/>
</dbReference>
<dbReference type="Pfam" id="PF02568">
    <property type="entry name" value="ThiI"/>
    <property type="match status" value="1"/>
</dbReference>
<dbReference type="GO" id="GO:0140741">
    <property type="term" value="F:tRNA-uracil-4 sulfurtransferase activity"/>
    <property type="evidence" value="ECO:0007669"/>
    <property type="project" value="UniProtKB-EC"/>
</dbReference>
<dbReference type="CDD" id="cd00158">
    <property type="entry name" value="RHOD"/>
    <property type="match status" value="1"/>
</dbReference>
<comment type="subcellular location">
    <subcellularLocation>
        <location evidence="1 9">Cytoplasm</location>
    </subcellularLocation>
</comment>
<evidence type="ECO:0000259" key="10">
    <source>
        <dbReference type="PROSITE" id="PS51165"/>
    </source>
</evidence>
<dbReference type="Gene3D" id="3.40.250.10">
    <property type="entry name" value="Rhodanese-like domain"/>
    <property type="match status" value="1"/>
</dbReference>
<dbReference type="PROSITE" id="PS51165">
    <property type="entry name" value="THUMP"/>
    <property type="match status" value="1"/>
</dbReference>
<dbReference type="Gene3D" id="3.30.2130.30">
    <property type="match status" value="1"/>
</dbReference>
<evidence type="ECO:0000256" key="8">
    <source>
        <dbReference type="ARBA" id="ARBA00022977"/>
    </source>
</evidence>
<dbReference type="InterPro" id="IPR004114">
    <property type="entry name" value="THUMP_dom"/>
</dbReference>
<dbReference type="SMART" id="SM00981">
    <property type="entry name" value="THUMP"/>
    <property type="match status" value="1"/>
</dbReference>
<dbReference type="InterPro" id="IPR014729">
    <property type="entry name" value="Rossmann-like_a/b/a_fold"/>
</dbReference>
<feature type="binding site" evidence="9">
    <location>
        <position position="315"/>
    </location>
    <ligand>
        <name>ATP</name>
        <dbReference type="ChEBI" id="CHEBI:30616"/>
    </ligand>
</feature>
<dbReference type="PANTHER" id="PTHR43209:SF1">
    <property type="entry name" value="TRNA SULFURTRANSFERASE"/>
    <property type="match status" value="1"/>
</dbReference>
<sequence length="502" mass="56125">MSFLYTVRLYKYPVKTTIPMKFIVKFFAEITIKSRPVRKAFIKQLRHNVKLVLKKHDADVVVSGNWDFIEVFSDKDELREEFTEALSNIAGIAHFQFVREFPLVDLDDIVEQAIVSYGDVIKDAVFAVRVKRVGHHDFTSVDAERHIGGCLKARCGALAVRLKNPEVLVPIDIRDNRVWMIEQRVEGLGGYPLGSQDCVLSLMSGGYDSTVSSYLTMSRGLKTHFCFFNLGGDAHEIGVKQVSNFLWEKYGSTLNVKFITVPFEAVVGEILTKVDNAEMGVILKRMMLRAASQLMPEVGAKALVTGESVAQVSSQTLMNLKVIDQVTEELVLRPLITTNKQVIIDKAIEIGTAPFAASMPEFCGVISVKPTTRAKMHRVEKQESNFDFAVLESAIENAQIMSIQNVMDDVSKQYQGEVPVVRMPVGDEVIIDIRHPDEASNRPLKVSGRPVKVIPFFSLETNWADLDKDVTHLLYCGKGVMSRMHASFLLGKGHENVGVYLP</sequence>
<dbReference type="CDD" id="cd11716">
    <property type="entry name" value="THUMP_ThiI"/>
    <property type="match status" value="1"/>
</dbReference>
<evidence type="ECO:0000256" key="9">
    <source>
        <dbReference type="HAMAP-Rule" id="MF_00021"/>
    </source>
</evidence>
<evidence type="ECO:0000256" key="7">
    <source>
        <dbReference type="ARBA" id="ARBA00022884"/>
    </source>
</evidence>
<feature type="binding site" evidence="9">
    <location>
        <position position="284"/>
    </location>
    <ligand>
        <name>ATP</name>
        <dbReference type="ChEBI" id="CHEBI:30616"/>
    </ligand>
</feature>
<dbReference type="InterPro" id="IPR026340">
    <property type="entry name" value="THII_Thiazole_biosynth_dom"/>
</dbReference>
<evidence type="ECO:0000256" key="2">
    <source>
        <dbReference type="ARBA" id="ARBA00022490"/>
    </source>
</evidence>
<reference evidence="11 12" key="1">
    <citation type="submission" date="2018-07" db="EMBL/GenBank/DDBJ databases">
        <title>Genomic Encyclopedia of Type Strains, Phase III (KMG-III): the genomes of soil and plant-associated and newly described type strains.</title>
        <authorList>
            <person name="Whitman W."/>
        </authorList>
    </citation>
    <scope>NUCLEOTIDE SEQUENCE [LARGE SCALE GENOMIC DNA]</scope>
    <source>
        <strain evidence="11 12">CECT 7731</strain>
    </source>
</reference>
<dbReference type="SUPFAM" id="SSF52402">
    <property type="entry name" value="Adenine nucleotide alpha hydrolases-like"/>
    <property type="match status" value="1"/>
</dbReference>
<dbReference type="GO" id="GO:0000049">
    <property type="term" value="F:tRNA binding"/>
    <property type="evidence" value="ECO:0007669"/>
    <property type="project" value="UniProtKB-UniRule"/>
</dbReference>
<dbReference type="GO" id="GO:0002937">
    <property type="term" value="P:tRNA 4-thiouridine biosynthesis"/>
    <property type="evidence" value="ECO:0007669"/>
    <property type="project" value="TreeGrafter"/>
</dbReference>
<gene>
    <name evidence="9" type="primary">thiI</name>
    <name evidence="11" type="ORF">DFP77_11134</name>
</gene>
<name>A0A369A8C0_9GAMM</name>
<dbReference type="Pfam" id="PF22025">
    <property type="entry name" value="ThiI_fer"/>
    <property type="match status" value="1"/>
</dbReference>
<keyword evidence="3 9" id="KW-0820">tRNA-binding</keyword>
<dbReference type="GO" id="GO:0004810">
    <property type="term" value="F:CCA tRNA nucleotidyltransferase activity"/>
    <property type="evidence" value="ECO:0007669"/>
    <property type="project" value="InterPro"/>
</dbReference>
<feature type="domain" description="THUMP" evidence="10">
    <location>
        <begin position="80"/>
        <end position="184"/>
    </location>
</feature>
<dbReference type="GO" id="GO:0009229">
    <property type="term" value="P:thiamine diphosphate biosynthetic process"/>
    <property type="evidence" value="ECO:0007669"/>
    <property type="project" value="UniProtKB-UniRule"/>
</dbReference>
<dbReference type="InterPro" id="IPR049961">
    <property type="entry name" value="ThiI_N"/>
</dbReference>
<dbReference type="UniPathway" id="UPA00060"/>
<accession>A0A369A8C0</accession>
<keyword evidence="6 9" id="KW-0067">ATP-binding</keyword>
<dbReference type="InterPro" id="IPR036873">
    <property type="entry name" value="Rhodanese-like_dom_sf"/>
</dbReference>
<dbReference type="Gene3D" id="3.40.50.620">
    <property type="entry name" value="HUPs"/>
    <property type="match status" value="1"/>
</dbReference>
<dbReference type="InterPro" id="IPR020536">
    <property type="entry name" value="ThiI_AANH"/>
</dbReference>
<organism evidence="11 12">
    <name type="scientific">Marinomonas foliarum</name>
    <dbReference type="NCBI Taxonomy" id="491950"/>
    <lineage>
        <taxon>Bacteria</taxon>
        <taxon>Pseudomonadati</taxon>
        <taxon>Pseudomonadota</taxon>
        <taxon>Gammaproteobacteria</taxon>
        <taxon>Oceanospirillales</taxon>
        <taxon>Oceanospirillaceae</taxon>
        <taxon>Marinomonas</taxon>
    </lineage>
</organism>
<dbReference type="InterPro" id="IPR050102">
    <property type="entry name" value="tRNA_sulfurtransferase_ThiI"/>
</dbReference>
<evidence type="ECO:0000256" key="1">
    <source>
        <dbReference type="ARBA" id="ARBA00004496"/>
    </source>
</evidence>
<comment type="caution">
    <text evidence="11">The sequence shown here is derived from an EMBL/GenBank/DDBJ whole genome shotgun (WGS) entry which is preliminary data.</text>
</comment>
<evidence type="ECO:0000256" key="4">
    <source>
        <dbReference type="ARBA" id="ARBA00022679"/>
    </source>
</evidence>
<evidence type="ECO:0000313" key="12">
    <source>
        <dbReference type="Proteomes" id="UP000253506"/>
    </source>
</evidence>
<comment type="caution">
    <text evidence="9">Lacks conserved residue(s) required for the propagation of feature annotation.</text>
</comment>
<evidence type="ECO:0000256" key="6">
    <source>
        <dbReference type="ARBA" id="ARBA00022840"/>
    </source>
</evidence>
<dbReference type="NCBIfam" id="TIGR00342">
    <property type="entry name" value="tRNA uracil 4-sulfurtransferase ThiI"/>
    <property type="match status" value="1"/>
</dbReference>
<dbReference type="GO" id="GO:0052837">
    <property type="term" value="P:thiazole biosynthetic process"/>
    <property type="evidence" value="ECO:0007669"/>
    <property type="project" value="InterPro"/>
</dbReference>
<dbReference type="GO" id="GO:0005829">
    <property type="term" value="C:cytosol"/>
    <property type="evidence" value="ECO:0007669"/>
    <property type="project" value="TreeGrafter"/>
</dbReference>
<dbReference type="NCBIfam" id="TIGR04271">
    <property type="entry name" value="ThiI_C_thiazole"/>
    <property type="match status" value="1"/>
</dbReference>
<dbReference type="GO" id="GO:0009228">
    <property type="term" value="P:thiamine biosynthetic process"/>
    <property type="evidence" value="ECO:0007669"/>
    <property type="project" value="UniProtKB-KW"/>
</dbReference>
<comment type="function">
    <text evidence="9">Catalyzes the ATP-dependent transfer of a sulfur to tRNA to produce 4-thiouridine in position 8 of tRNAs, which functions as a near-UV photosensor. Also catalyzes the transfer of sulfur to the sulfur carrier protein ThiS, forming ThiS-thiocarboxylate. This is a step in the synthesis of thiazole, in the thiamine biosynthesis pathway. The sulfur is donated as persulfide by IscS.</text>
</comment>
<comment type="pathway">
    <text evidence="9">Cofactor biosynthesis; thiamine diphosphate biosynthesis.</text>
</comment>
<dbReference type="GO" id="GO:0005524">
    <property type="term" value="F:ATP binding"/>
    <property type="evidence" value="ECO:0007669"/>
    <property type="project" value="UniProtKB-UniRule"/>
</dbReference>
<dbReference type="EMBL" id="QPJQ01000011">
    <property type="protein sequence ID" value="RCX04668.1"/>
    <property type="molecule type" value="Genomic_DNA"/>
</dbReference>
<dbReference type="PANTHER" id="PTHR43209">
    <property type="entry name" value="TRNA SULFURTRANSFERASE"/>
    <property type="match status" value="1"/>
</dbReference>
<dbReference type="HAMAP" id="MF_00021">
    <property type="entry name" value="ThiI"/>
    <property type="match status" value="1"/>
</dbReference>
<dbReference type="AlphaFoldDB" id="A0A369A8C0"/>